<dbReference type="RefSeq" id="XP_003644664.1">
    <property type="nucleotide sequence ID" value="XM_003644616.1"/>
</dbReference>
<dbReference type="Pfam" id="PF09759">
    <property type="entry name" value="Atx10homo_assoc"/>
    <property type="match status" value="1"/>
</dbReference>
<dbReference type="PANTHER" id="PTHR13255">
    <property type="entry name" value="ATAXIN-10"/>
    <property type="match status" value="1"/>
</dbReference>
<keyword evidence="2" id="KW-0132">Cell division</keyword>
<dbReference type="GO" id="GO:0051301">
    <property type="term" value="P:cell division"/>
    <property type="evidence" value="ECO:0007669"/>
    <property type="project" value="UniProtKB-KW"/>
</dbReference>
<evidence type="ECO:0000256" key="1">
    <source>
        <dbReference type="ARBA" id="ARBA00008384"/>
    </source>
</evidence>
<protein>
    <recommendedName>
        <fullName evidence="5">Ataxin-10 homolog</fullName>
    </recommendedName>
    <alternativeName>
        <fullName evidence="6">Copper transport protein 86</fullName>
    </alternativeName>
</protein>
<dbReference type="InterPro" id="IPR051374">
    <property type="entry name" value="Ataxin-10/CTR86_families"/>
</dbReference>
<feature type="domain" description="Ataxin-10" evidence="7">
    <location>
        <begin position="417"/>
        <end position="514"/>
    </location>
</feature>
<reference evidence="9" key="1">
    <citation type="journal article" date="2012" name="G3 (Bethesda)">
        <title>Pichia sorbitophila, an interspecies yeast hybrid reveals early steps of genome resolution following polyploidization.</title>
        <authorList>
            <person name="Leh Louis V."/>
            <person name="Despons L."/>
            <person name="Friedrich A."/>
            <person name="Martin T."/>
            <person name="Durrens P."/>
            <person name="Casaregola S."/>
            <person name="Neuveglise C."/>
            <person name="Fairhead C."/>
            <person name="Marck C."/>
            <person name="Cruz J.A."/>
            <person name="Straub M.L."/>
            <person name="Kugler V."/>
            <person name="Sacerdot C."/>
            <person name="Uzunov Z."/>
            <person name="Thierry A."/>
            <person name="Weiss S."/>
            <person name="Bleykasten C."/>
            <person name="De Montigny J."/>
            <person name="Jacques N."/>
            <person name="Jung P."/>
            <person name="Lemaire M."/>
            <person name="Mallet S."/>
            <person name="Morel G."/>
            <person name="Richard G.F."/>
            <person name="Sarkar A."/>
            <person name="Savel G."/>
            <person name="Schacherer J."/>
            <person name="Seret M.L."/>
            <person name="Talla E."/>
            <person name="Samson G."/>
            <person name="Jubin C."/>
            <person name="Poulain J."/>
            <person name="Vacherie B."/>
            <person name="Barbe V."/>
            <person name="Pelletier E."/>
            <person name="Sherman D.J."/>
            <person name="Westhof E."/>
            <person name="Weissenbach J."/>
            <person name="Baret P.V."/>
            <person name="Wincker P."/>
            <person name="Gaillardin C."/>
            <person name="Dujon B."/>
            <person name="Souciet J.L."/>
        </authorList>
    </citation>
    <scope>NUCLEOTIDE SEQUENCE [LARGE SCALE GENOMIC DNA]</scope>
    <source>
        <strain evidence="9">CBS 270.75 / DBVPG 7215 / KCTC 17166 / NRRL Y-17582</strain>
    </source>
</reference>
<organism evidence="8 9">
    <name type="scientific">Eremothecium cymbalariae (strain CBS 270.75 / DBVPG 7215 / KCTC 17166 / NRRL Y-17582)</name>
    <name type="common">Yeast</name>
    <dbReference type="NCBI Taxonomy" id="931890"/>
    <lineage>
        <taxon>Eukaryota</taxon>
        <taxon>Fungi</taxon>
        <taxon>Dikarya</taxon>
        <taxon>Ascomycota</taxon>
        <taxon>Saccharomycotina</taxon>
        <taxon>Saccharomycetes</taxon>
        <taxon>Saccharomycetales</taxon>
        <taxon>Saccharomycetaceae</taxon>
        <taxon>Eremothecium</taxon>
    </lineage>
</organism>
<dbReference type="GeneID" id="11473001"/>
<sequence>MEELSILDEVRVLLVNYDVFLDRYTSTLQSLSSIVVKSSTVKNYRIMLANNKELWNAIAKCSRTANRGTLESIKDRNFYLRTVKGVVLLARNLSVENQILPQEFSLQDNVVDFLSSFQPLYDEMEVALYQVGYEFLYNISRNCITFNQATLDALCQVLSYPSRLECNEALTLPWSLYFSRIIRNEEFAYCFLKHPSCDQILFDYMIEDIIKNNTNLFDAIGTKSHSLEELSTLGSIQADIWVCIVSNESFTKYLKKVESQNWDIFHNILLLSQLIVTSSEKWDKYQLTSIMAWAYGIFESAAKNVELYFEDDLDDDLLAHRLHQNMTISLDIISALSKFEHVRKFILFYGGLEVLIKTLGTLQKNCIKINFHKDTAGVVSNVITTNDMGEKIENTKKINKRIDYASGSIKPTNFPECKSLIIEILGFLAYKNREVQDKCRELHGMELVLSNCLIDDNDPFIKERSIICIRLLLEENQENQWFVAQLEAKKAVDNEVLSQAGYEVKIDHSGQIQLASKPTGDIDDTNVIMS</sequence>
<evidence type="ECO:0000313" key="8">
    <source>
        <dbReference type="EMBL" id="AET37847.1"/>
    </source>
</evidence>
<dbReference type="SUPFAM" id="SSF48371">
    <property type="entry name" value="ARM repeat"/>
    <property type="match status" value="1"/>
</dbReference>
<dbReference type="PANTHER" id="PTHR13255:SF0">
    <property type="entry name" value="ATAXIN-10"/>
    <property type="match status" value="1"/>
</dbReference>
<comment type="similarity">
    <text evidence="1">Belongs to the ataxin-10 family.</text>
</comment>
<evidence type="ECO:0000256" key="6">
    <source>
        <dbReference type="ARBA" id="ARBA00044805"/>
    </source>
</evidence>
<keyword evidence="9" id="KW-1185">Reference proteome</keyword>
<dbReference type="EMBL" id="CP002498">
    <property type="protein sequence ID" value="AET37847.1"/>
    <property type="molecule type" value="Genomic_DNA"/>
</dbReference>
<dbReference type="OrthoDB" id="379794at2759"/>
<evidence type="ECO:0000256" key="3">
    <source>
        <dbReference type="ARBA" id="ARBA00023306"/>
    </source>
</evidence>
<dbReference type="InterPro" id="IPR019156">
    <property type="entry name" value="Ataxin-10_domain"/>
</dbReference>
<comment type="function">
    <text evidence="4">May play a role in the regulation of cytokinesis.</text>
</comment>
<dbReference type="OMA" id="IKERSIM"/>
<accession>G8JPJ8</accession>
<dbReference type="eggNOG" id="KOG2676">
    <property type="taxonomic scope" value="Eukaryota"/>
</dbReference>
<gene>
    <name evidence="8" type="ordered locus">Ecym_2094</name>
</gene>
<evidence type="ECO:0000256" key="2">
    <source>
        <dbReference type="ARBA" id="ARBA00022618"/>
    </source>
</evidence>
<dbReference type="InParanoid" id="G8JPJ8"/>
<dbReference type="KEGG" id="erc:Ecym_2094"/>
<dbReference type="InterPro" id="IPR016024">
    <property type="entry name" value="ARM-type_fold"/>
</dbReference>
<dbReference type="GO" id="GO:0005829">
    <property type="term" value="C:cytosol"/>
    <property type="evidence" value="ECO:0007669"/>
    <property type="project" value="TreeGrafter"/>
</dbReference>
<dbReference type="HOGENOM" id="CLU_043683_0_0_1"/>
<name>G8JPJ8_ERECY</name>
<evidence type="ECO:0000256" key="5">
    <source>
        <dbReference type="ARBA" id="ARBA00044801"/>
    </source>
</evidence>
<dbReference type="AlphaFoldDB" id="G8JPJ8"/>
<evidence type="ECO:0000259" key="7">
    <source>
        <dbReference type="Pfam" id="PF09759"/>
    </source>
</evidence>
<evidence type="ECO:0000313" key="9">
    <source>
        <dbReference type="Proteomes" id="UP000006790"/>
    </source>
</evidence>
<proteinExistence type="inferred from homology"/>
<evidence type="ECO:0000256" key="4">
    <source>
        <dbReference type="ARBA" id="ARBA00044746"/>
    </source>
</evidence>
<keyword evidence="3" id="KW-0131">Cell cycle</keyword>
<dbReference type="FunCoup" id="G8JPJ8">
    <property type="interactions" value="22"/>
</dbReference>
<dbReference type="Proteomes" id="UP000006790">
    <property type="component" value="Chromosome 2"/>
</dbReference>